<proteinExistence type="predicted"/>
<reference evidence="1" key="1">
    <citation type="journal article" date="2023" name="G3 (Bethesda)">
        <title>A reference genome for the long-term kleptoplast-retaining sea slug Elysia crispata morphotype clarki.</title>
        <authorList>
            <person name="Eastman K.E."/>
            <person name="Pendleton A.L."/>
            <person name="Shaikh M.A."/>
            <person name="Suttiyut T."/>
            <person name="Ogas R."/>
            <person name="Tomko P."/>
            <person name="Gavelis G."/>
            <person name="Widhalm J.R."/>
            <person name="Wisecaver J.H."/>
        </authorList>
    </citation>
    <scope>NUCLEOTIDE SEQUENCE</scope>
    <source>
        <strain evidence="1">ECLA1</strain>
    </source>
</reference>
<comment type="caution">
    <text evidence="1">The sequence shown here is derived from an EMBL/GenBank/DDBJ whole genome shotgun (WGS) entry which is preliminary data.</text>
</comment>
<evidence type="ECO:0000313" key="1">
    <source>
        <dbReference type="EMBL" id="KAK3766400.1"/>
    </source>
</evidence>
<evidence type="ECO:0000313" key="2">
    <source>
        <dbReference type="Proteomes" id="UP001283361"/>
    </source>
</evidence>
<organism evidence="1 2">
    <name type="scientific">Elysia crispata</name>
    <name type="common">lettuce slug</name>
    <dbReference type="NCBI Taxonomy" id="231223"/>
    <lineage>
        <taxon>Eukaryota</taxon>
        <taxon>Metazoa</taxon>
        <taxon>Spiralia</taxon>
        <taxon>Lophotrochozoa</taxon>
        <taxon>Mollusca</taxon>
        <taxon>Gastropoda</taxon>
        <taxon>Heterobranchia</taxon>
        <taxon>Euthyneura</taxon>
        <taxon>Panpulmonata</taxon>
        <taxon>Sacoglossa</taxon>
        <taxon>Placobranchoidea</taxon>
        <taxon>Plakobranchidae</taxon>
        <taxon>Elysia</taxon>
    </lineage>
</organism>
<gene>
    <name evidence="1" type="ORF">RRG08_056074</name>
</gene>
<dbReference type="AlphaFoldDB" id="A0AAE0ZBV2"/>
<sequence length="74" mass="8491">MTGRHQRLFIGHCATRAQRPGLDSLASIALNHTMTYLTRGHGIDSVFGPSHRARIRTRQDSMRNSFLRPYRVLE</sequence>
<accession>A0AAE0ZBV2</accession>
<name>A0AAE0ZBV2_9GAST</name>
<dbReference type="Proteomes" id="UP001283361">
    <property type="component" value="Unassembled WGS sequence"/>
</dbReference>
<keyword evidence="2" id="KW-1185">Reference proteome</keyword>
<protein>
    <submittedName>
        <fullName evidence="1">Uncharacterized protein</fullName>
    </submittedName>
</protein>
<dbReference type="EMBL" id="JAWDGP010004234">
    <property type="protein sequence ID" value="KAK3766400.1"/>
    <property type="molecule type" value="Genomic_DNA"/>
</dbReference>